<dbReference type="EMBL" id="CP011267">
    <property type="protein sequence ID" value="AKG90702.1"/>
    <property type="molecule type" value="Genomic_DNA"/>
</dbReference>
<dbReference type="PATRIC" id="fig|113653.22.peg.1995"/>
<dbReference type="InParanoid" id="A0A0F7IBX2"/>
<dbReference type="GeneID" id="24804591"/>
<dbReference type="Pfam" id="PF04312">
    <property type="entry name" value="DUF460"/>
    <property type="match status" value="1"/>
</dbReference>
<dbReference type="HOGENOM" id="CLU_027052_1_0_2"/>
<evidence type="ECO:0000256" key="1">
    <source>
        <dbReference type="SAM" id="Coils"/>
    </source>
</evidence>
<organism evidence="2 3">
    <name type="scientific">Geoglobus ahangari</name>
    <dbReference type="NCBI Taxonomy" id="113653"/>
    <lineage>
        <taxon>Archaea</taxon>
        <taxon>Methanobacteriati</taxon>
        <taxon>Methanobacteriota</taxon>
        <taxon>Archaeoglobi</taxon>
        <taxon>Archaeoglobales</taxon>
        <taxon>Archaeoglobaceae</taxon>
        <taxon>Geoglobus</taxon>
    </lineage>
</organism>
<keyword evidence="1" id="KW-0175">Coiled coil</keyword>
<evidence type="ECO:0000313" key="3">
    <source>
        <dbReference type="Proteomes" id="UP000034723"/>
    </source>
</evidence>
<proteinExistence type="predicted"/>
<evidence type="ECO:0000313" key="2">
    <source>
        <dbReference type="EMBL" id="AKG90702.1"/>
    </source>
</evidence>
<dbReference type="PANTHER" id="PTHR40707:SF1">
    <property type="entry name" value="DUF460 DOMAIN-CONTAINING PROTEIN"/>
    <property type="match status" value="1"/>
</dbReference>
<dbReference type="Gene3D" id="1.10.287.1490">
    <property type="match status" value="1"/>
</dbReference>
<dbReference type="PANTHER" id="PTHR40707">
    <property type="entry name" value="POSSIBLE NUCLEASE OF RNASE H FOLD, RUVC/YQGF FAMILY"/>
    <property type="match status" value="1"/>
</dbReference>
<dbReference type="RefSeq" id="WP_048096525.1">
    <property type="nucleotide sequence ID" value="NZ_CP011267.1"/>
</dbReference>
<keyword evidence="3" id="KW-1185">Reference proteome</keyword>
<reference evidence="2 3" key="1">
    <citation type="submission" date="2015-04" db="EMBL/GenBank/DDBJ databases">
        <title>The complete genome sequence of the hyperthermophilic, obligate iron-reducing archaeon Geoglobus ahangari strain 234T.</title>
        <authorList>
            <person name="Manzella M.P."/>
            <person name="Holmes D.E."/>
            <person name="Rocheleau J.M."/>
            <person name="Chung A."/>
            <person name="Reguera G."/>
            <person name="Kashefi K."/>
        </authorList>
    </citation>
    <scope>NUCLEOTIDE SEQUENCE [LARGE SCALE GENOMIC DNA]</scope>
    <source>
        <strain evidence="2 3">234</strain>
    </source>
</reference>
<protein>
    <recommendedName>
        <fullName evidence="4">DUF460 domain-containing protein</fullName>
    </recommendedName>
</protein>
<evidence type="ECO:0008006" key="4">
    <source>
        <dbReference type="Google" id="ProtNLM"/>
    </source>
</evidence>
<dbReference type="AlphaFoldDB" id="A0A0F7IBX2"/>
<name>A0A0F7IBX2_9EURY</name>
<dbReference type="OrthoDB" id="15228at2157"/>
<dbReference type="Proteomes" id="UP000034723">
    <property type="component" value="Chromosome"/>
</dbReference>
<accession>A0A0F7IBX2</accession>
<sequence>MRIFGVDILRGSSRSKSIPRYALYVIDGEEEWSREVSRSRFFRYIRDYRPDFVATDNIFELFRDKRELISFLKSIPPETRFVQTAGHTSLPKLARRYGIHVDPKNPFDEARASALLVKYGVGEVVSVFADRTIIKVSRNRSLGKGGWRQNKYRRKVHNSVRAVYREIKSILDEHGLEYVEDVREGYGGISRGVLLVNEPRERVPINSFRMRDVQVTVEAVEKEKIELIPMKRQTTYTIVGIDPGATVGVAILDLNGNVLAVRSKKGWSYSEVVEFILSHGKPVVIATDKKSAPEYISKMRASFNCILHCPKEDIPVERKKALTAGKSIANDHERDALASALDAYNTYRNKLRNVEKRIPEGYDFDEIKAGIIRGLSLKSMLERKTSESREGEEREKEAVAVEEVRKRDRIIAELREENRRLEEEVRRLKKEIERLKERIYTISSEEHRKIREKNVVKSLQSEIRDLRRAISEKDKKIEELESKLDELRKVKYLEFRGWKAIKVLRKFTKDEIERVLNTVGIEEGDVVYISEVAGGGKSSAETLVSRGVRAIVASGEMSHYAKEVFESSRIPVIPAEEVKAKLYDEFALVESDVLEECIERYRKEMEKRSLEKIEELIFEYRSRRMGEF</sequence>
<dbReference type="KEGG" id="gah:GAH_02028"/>
<gene>
    <name evidence="2" type="ORF">GAH_02028</name>
</gene>
<feature type="coiled-coil region" evidence="1">
    <location>
        <begin position="404"/>
        <end position="490"/>
    </location>
</feature>
<dbReference type="InterPro" id="IPR007408">
    <property type="entry name" value="DUF460"/>
</dbReference>
<dbReference type="STRING" id="113653.GAH_02028"/>